<accession>A0A7C1FRF1</accession>
<comment type="catalytic activity">
    <reaction evidence="12 14">
        <text>(9Z)-hexadecenoyl-[ACP] + malonyl-[ACP] + H(+) = 3-oxo-(11Z)-octadecenoyl-[ACP] + holo-[ACP] + CO2</text>
        <dbReference type="Rhea" id="RHEA:55040"/>
        <dbReference type="Rhea" id="RHEA-COMP:9623"/>
        <dbReference type="Rhea" id="RHEA-COMP:9685"/>
        <dbReference type="Rhea" id="RHEA-COMP:10800"/>
        <dbReference type="Rhea" id="RHEA-COMP:14074"/>
        <dbReference type="ChEBI" id="CHEBI:15378"/>
        <dbReference type="ChEBI" id="CHEBI:16526"/>
        <dbReference type="ChEBI" id="CHEBI:64479"/>
        <dbReference type="ChEBI" id="CHEBI:78449"/>
        <dbReference type="ChEBI" id="CHEBI:83989"/>
        <dbReference type="ChEBI" id="CHEBI:138538"/>
        <dbReference type="EC" id="2.3.1.179"/>
    </reaction>
</comment>
<feature type="domain" description="Ketosynthase family 3 (KS3)" evidence="17">
    <location>
        <begin position="9"/>
        <end position="420"/>
    </location>
</feature>
<evidence type="ECO:0000256" key="8">
    <source>
        <dbReference type="ARBA" id="ARBA00023098"/>
    </source>
</evidence>
<evidence type="ECO:0000256" key="6">
    <source>
        <dbReference type="ARBA" id="ARBA00022679"/>
    </source>
</evidence>
<protein>
    <recommendedName>
        <fullName evidence="4 14">3-oxoacyl-[acyl-carrier-protein] synthase 2</fullName>
        <ecNumber evidence="3 14">2.3.1.179</ecNumber>
    </recommendedName>
</protein>
<evidence type="ECO:0000256" key="7">
    <source>
        <dbReference type="ARBA" id="ARBA00022832"/>
    </source>
</evidence>
<dbReference type="PROSITE" id="PS52004">
    <property type="entry name" value="KS3_2"/>
    <property type="match status" value="1"/>
</dbReference>
<dbReference type="AlphaFoldDB" id="A0A7C1FRF1"/>
<evidence type="ECO:0000256" key="1">
    <source>
        <dbReference type="ARBA" id="ARBA00005194"/>
    </source>
</evidence>
<dbReference type="UniPathway" id="UPA00094"/>
<dbReference type="InterPro" id="IPR017568">
    <property type="entry name" value="3-oxoacyl-ACP_synth-2"/>
</dbReference>
<gene>
    <name evidence="18" type="primary">fabF</name>
    <name evidence="18" type="ORF">ENQ20_17160</name>
</gene>
<dbReference type="Gene3D" id="3.40.47.10">
    <property type="match status" value="1"/>
</dbReference>
<dbReference type="Pfam" id="PF02801">
    <property type="entry name" value="Ketoacyl-synt_C"/>
    <property type="match status" value="1"/>
</dbReference>
<evidence type="ECO:0000256" key="16">
    <source>
        <dbReference type="RuleBase" id="RU003694"/>
    </source>
</evidence>
<dbReference type="GO" id="GO:0005829">
    <property type="term" value="C:cytosol"/>
    <property type="evidence" value="ECO:0007669"/>
    <property type="project" value="TreeGrafter"/>
</dbReference>
<dbReference type="EMBL" id="DSMG01000177">
    <property type="protein sequence ID" value="HDX33198.1"/>
    <property type="molecule type" value="Genomic_DNA"/>
</dbReference>
<evidence type="ECO:0000256" key="12">
    <source>
        <dbReference type="ARBA" id="ARBA00047318"/>
    </source>
</evidence>
<dbReference type="NCBIfam" id="TIGR03150">
    <property type="entry name" value="fabF"/>
    <property type="match status" value="1"/>
</dbReference>
<evidence type="ECO:0000256" key="3">
    <source>
        <dbReference type="ARBA" id="ARBA00012356"/>
    </source>
</evidence>
<keyword evidence="9 14" id="KW-0275">Fatty acid biosynthesis</keyword>
<dbReference type="PANTHER" id="PTHR11712">
    <property type="entry name" value="POLYKETIDE SYNTHASE-RELATED"/>
    <property type="match status" value="1"/>
</dbReference>
<dbReference type="GO" id="GO:0004315">
    <property type="term" value="F:3-oxoacyl-[acyl-carrier-protein] synthase activity"/>
    <property type="evidence" value="ECO:0007669"/>
    <property type="project" value="UniProtKB-UniRule"/>
</dbReference>
<dbReference type="InterPro" id="IPR020841">
    <property type="entry name" value="PKS_Beta-ketoAc_synthase_dom"/>
</dbReference>
<evidence type="ECO:0000256" key="9">
    <source>
        <dbReference type="ARBA" id="ARBA00023160"/>
    </source>
</evidence>
<evidence type="ECO:0000256" key="14">
    <source>
        <dbReference type="PIRNR" id="PIRNR000447"/>
    </source>
</evidence>
<keyword evidence="8" id="KW-0443">Lipid metabolism</keyword>
<evidence type="ECO:0000256" key="2">
    <source>
        <dbReference type="ARBA" id="ARBA00008467"/>
    </source>
</evidence>
<evidence type="ECO:0000256" key="13">
    <source>
        <dbReference type="ARBA" id="ARBA00047659"/>
    </source>
</evidence>
<dbReference type="InterPro" id="IPR000794">
    <property type="entry name" value="Beta-ketoacyl_synthase"/>
</dbReference>
<dbReference type="InterPro" id="IPR014031">
    <property type="entry name" value="Ketoacyl_synth_C"/>
</dbReference>
<comment type="similarity">
    <text evidence="2 14 16">Belongs to the thiolase-like superfamily. Beta-ketoacyl-ACP synthases family.</text>
</comment>
<comment type="function">
    <text evidence="11 14">Involved in the type II fatty acid elongation cycle. Catalyzes the elongation of a wide range of acyl-ACP by the addition of two carbons from malonyl-ACP to an acyl acceptor. Can efficiently catalyze the conversion of palmitoleoyl-ACP (cis-hexadec-9-enoyl-ACP) to cis-vaccenoyl-ACP (cis-octadec-11-enoyl-ACP), an essential step in the thermal regulation of fatty acid composition.</text>
</comment>
<keyword evidence="7" id="KW-0276">Fatty acid metabolism</keyword>
<evidence type="ECO:0000313" key="18">
    <source>
        <dbReference type="EMBL" id="HDX33198.1"/>
    </source>
</evidence>
<dbReference type="SUPFAM" id="SSF53901">
    <property type="entry name" value="Thiolase-like"/>
    <property type="match status" value="2"/>
</dbReference>
<evidence type="ECO:0000256" key="11">
    <source>
        <dbReference type="ARBA" id="ARBA00024006"/>
    </source>
</evidence>
<evidence type="ECO:0000259" key="17">
    <source>
        <dbReference type="PROSITE" id="PS52004"/>
    </source>
</evidence>
<dbReference type="Pfam" id="PF00109">
    <property type="entry name" value="ketoacyl-synt"/>
    <property type="match status" value="1"/>
</dbReference>
<comment type="catalytic activity">
    <reaction evidence="13 14">
        <text>a fatty acyl-[ACP] + malonyl-[ACP] + H(+) = a 3-oxoacyl-[ACP] + holo-[ACP] + CO2</text>
        <dbReference type="Rhea" id="RHEA:22836"/>
        <dbReference type="Rhea" id="RHEA-COMP:9623"/>
        <dbReference type="Rhea" id="RHEA-COMP:9685"/>
        <dbReference type="Rhea" id="RHEA-COMP:9916"/>
        <dbReference type="Rhea" id="RHEA-COMP:14125"/>
        <dbReference type="ChEBI" id="CHEBI:15378"/>
        <dbReference type="ChEBI" id="CHEBI:16526"/>
        <dbReference type="ChEBI" id="CHEBI:64479"/>
        <dbReference type="ChEBI" id="CHEBI:78449"/>
        <dbReference type="ChEBI" id="CHEBI:78776"/>
        <dbReference type="ChEBI" id="CHEBI:138651"/>
    </reaction>
</comment>
<dbReference type="CDD" id="cd00834">
    <property type="entry name" value="KAS_I_II"/>
    <property type="match status" value="1"/>
</dbReference>
<evidence type="ECO:0000256" key="15">
    <source>
        <dbReference type="PIRSR" id="PIRSR000447-1"/>
    </source>
</evidence>
<proteinExistence type="inferred from homology"/>
<dbReference type="InterPro" id="IPR016039">
    <property type="entry name" value="Thiolase-like"/>
</dbReference>
<reference evidence="18" key="1">
    <citation type="journal article" date="2020" name="mSystems">
        <title>Genome- and Community-Level Interaction Insights into Carbon Utilization and Element Cycling Functions of Hydrothermarchaeota in Hydrothermal Sediment.</title>
        <authorList>
            <person name="Zhou Z."/>
            <person name="Liu Y."/>
            <person name="Xu W."/>
            <person name="Pan J."/>
            <person name="Luo Z.H."/>
            <person name="Li M."/>
        </authorList>
    </citation>
    <scope>NUCLEOTIDE SEQUENCE [LARGE SCALE GENOMIC DNA]</scope>
    <source>
        <strain evidence="18">SpSt-289</strain>
    </source>
</reference>
<dbReference type="EC" id="2.3.1.179" evidence="3 14"/>
<dbReference type="PANTHER" id="PTHR11712:SF336">
    <property type="entry name" value="3-OXOACYL-[ACYL-CARRIER-PROTEIN] SYNTHASE, MITOCHONDRIAL"/>
    <property type="match status" value="1"/>
</dbReference>
<keyword evidence="10 14" id="KW-0012">Acyltransferase</keyword>
<evidence type="ECO:0000256" key="10">
    <source>
        <dbReference type="ARBA" id="ARBA00023315"/>
    </source>
</evidence>
<comment type="pathway">
    <text evidence="1 14">Lipid metabolism; fatty acid biosynthesis.</text>
</comment>
<sequence length="422" mass="44814">MTTNNGGFPQRVVITGMGALTPLGHTVEETWHNLIAGQSGIDYITKFDTSDLRVNFAGEVRDFDPGKYMDRKEARRLDPCIQYALVAAQQAIADAGLNLQAEDPTRVGVLVGSGIGGIGSFRENIDIVQSKGLRKVSPFMIPNMLVDSPGGKIAIEFNLQGPNHAVVSACASGTTAAGEAFELLRRGDADVVLAGGTEAALLPINIAAFDVMGALSQRTDNPKAACRPFDRDRDGFVMSEGSAILVMETLEHALARGARIYAEVIGYGNTNDAYHMAAPHETGRGAADAMRMALRKAAAYGETPADVDYINAHGTATRLNDIGETLAIKQVFGEAAYNLRISSTKSMTGHLLGAAGALEAIICVKTIETGIIAPTINLDNPDPDCDLDYTPNHAVKADVRVTMSNSFGFGGHNACIMLRRYA</sequence>
<evidence type="ECO:0000256" key="5">
    <source>
        <dbReference type="ARBA" id="ARBA00022516"/>
    </source>
</evidence>
<name>A0A7C1FRF1_9CHLR</name>
<feature type="active site" description="For beta-ketoacyl synthase activity" evidence="15">
    <location>
        <position position="170"/>
    </location>
</feature>
<evidence type="ECO:0000256" key="4">
    <source>
        <dbReference type="ARBA" id="ARBA00014657"/>
    </source>
</evidence>
<dbReference type="PIRSF" id="PIRSF000447">
    <property type="entry name" value="KAS_II"/>
    <property type="match status" value="1"/>
</dbReference>
<dbReference type="GO" id="GO:0006633">
    <property type="term" value="P:fatty acid biosynthetic process"/>
    <property type="evidence" value="ECO:0007669"/>
    <property type="project" value="UniProtKB-UniRule"/>
</dbReference>
<keyword evidence="5 14" id="KW-0444">Lipid biosynthesis</keyword>
<dbReference type="FunFam" id="3.40.47.10:FF:000009">
    <property type="entry name" value="3-oxoacyl-[acyl-carrier-protein] synthase 2"/>
    <property type="match status" value="1"/>
</dbReference>
<organism evidence="18">
    <name type="scientific">Caldilinea aerophila</name>
    <dbReference type="NCBI Taxonomy" id="133453"/>
    <lineage>
        <taxon>Bacteria</taxon>
        <taxon>Bacillati</taxon>
        <taxon>Chloroflexota</taxon>
        <taxon>Caldilineae</taxon>
        <taxon>Caldilineales</taxon>
        <taxon>Caldilineaceae</taxon>
        <taxon>Caldilinea</taxon>
    </lineage>
</organism>
<dbReference type="SMART" id="SM00825">
    <property type="entry name" value="PKS_KS"/>
    <property type="match status" value="1"/>
</dbReference>
<keyword evidence="6 14" id="KW-0808">Transferase</keyword>
<dbReference type="InterPro" id="IPR014030">
    <property type="entry name" value="Ketoacyl_synth_N"/>
</dbReference>
<comment type="caution">
    <text evidence="18">The sequence shown here is derived from an EMBL/GenBank/DDBJ whole genome shotgun (WGS) entry which is preliminary data.</text>
</comment>
<dbReference type="NCBIfam" id="NF005589">
    <property type="entry name" value="PRK07314.1"/>
    <property type="match status" value="1"/>
</dbReference>